<gene>
    <name evidence="7" type="ORF">OG549_36750</name>
</gene>
<dbReference type="Pfam" id="PF00440">
    <property type="entry name" value="TetR_N"/>
    <property type="match status" value="1"/>
</dbReference>
<dbReference type="PROSITE" id="PS50977">
    <property type="entry name" value="HTH_TETR_2"/>
    <property type="match status" value="1"/>
</dbReference>
<evidence type="ECO:0000256" key="2">
    <source>
        <dbReference type="ARBA" id="ARBA00023125"/>
    </source>
</evidence>
<evidence type="ECO:0000259" key="6">
    <source>
        <dbReference type="PROSITE" id="PS50977"/>
    </source>
</evidence>
<dbReference type="PANTHER" id="PTHR30055:SF225">
    <property type="entry name" value="TRANSCRIPTIONAL REGULATORY PROTEIN-RELATED"/>
    <property type="match status" value="1"/>
</dbReference>
<feature type="compositionally biased region" description="Basic and acidic residues" evidence="5">
    <location>
        <begin position="12"/>
        <end position="23"/>
    </location>
</feature>
<evidence type="ECO:0000256" key="5">
    <source>
        <dbReference type="SAM" id="MobiDB-lite"/>
    </source>
</evidence>
<reference evidence="7" key="1">
    <citation type="submission" date="2022-10" db="EMBL/GenBank/DDBJ databases">
        <title>The complete genomes of actinobacterial strains from the NBC collection.</title>
        <authorList>
            <person name="Joergensen T.S."/>
            <person name="Alvarez Arevalo M."/>
            <person name="Sterndorff E.B."/>
            <person name="Faurdal D."/>
            <person name="Vuksanovic O."/>
            <person name="Mourched A.-S."/>
            <person name="Charusanti P."/>
            <person name="Shaw S."/>
            <person name="Blin K."/>
            <person name="Weber T."/>
        </authorList>
    </citation>
    <scope>NUCLEOTIDE SEQUENCE</scope>
    <source>
        <strain evidence="7">NBC_00003</strain>
    </source>
</reference>
<dbReference type="InterPro" id="IPR009057">
    <property type="entry name" value="Homeodomain-like_sf"/>
</dbReference>
<evidence type="ECO:0000256" key="1">
    <source>
        <dbReference type="ARBA" id="ARBA00023015"/>
    </source>
</evidence>
<dbReference type="GO" id="GO:0003700">
    <property type="term" value="F:DNA-binding transcription factor activity"/>
    <property type="evidence" value="ECO:0007669"/>
    <property type="project" value="TreeGrafter"/>
</dbReference>
<keyword evidence="2 4" id="KW-0238">DNA-binding</keyword>
<feature type="domain" description="HTH tetR-type" evidence="6">
    <location>
        <begin position="24"/>
        <end position="84"/>
    </location>
</feature>
<dbReference type="InterPro" id="IPR036271">
    <property type="entry name" value="Tet_transcr_reg_TetR-rel_C_sf"/>
</dbReference>
<dbReference type="PANTHER" id="PTHR30055">
    <property type="entry name" value="HTH-TYPE TRANSCRIPTIONAL REGULATOR RUTR"/>
    <property type="match status" value="1"/>
</dbReference>
<keyword evidence="3" id="KW-0804">Transcription</keyword>
<feature type="DNA-binding region" description="H-T-H motif" evidence="4">
    <location>
        <begin position="47"/>
        <end position="66"/>
    </location>
</feature>
<evidence type="ECO:0000313" key="7">
    <source>
        <dbReference type="EMBL" id="WTW65745.1"/>
    </source>
</evidence>
<evidence type="ECO:0000256" key="4">
    <source>
        <dbReference type="PROSITE-ProRule" id="PRU00335"/>
    </source>
</evidence>
<dbReference type="Gene3D" id="1.10.357.10">
    <property type="entry name" value="Tetracycline Repressor, domain 2"/>
    <property type="match status" value="1"/>
</dbReference>
<protein>
    <submittedName>
        <fullName evidence="7">TetR/AcrR family transcriptional regulator</fullName>
    </submittedName>
</protein>
<dbReference type="InterPro" id="IPR001647">
    <property type="entry name" value="HTH_TetR"/>
</dbReference>
<dbReference type="SUPFAM" id="SSF46689">
    <property type="entry name" value="Homeodomain-like"/>
    <property type="match status" value="1"/>
</dbReference>
<dbReference type="InterPro" id="IPR050109">
    <property type="entry name" value="HTH-type_TetR-like_transc_reg"/>
</dbReference>
<dbReference type="Pfam" id="PF16859">
    <property type="entry name" value="TetR_C_11"/>
    <property type="match status" value="1"/>
</dbReference>
<dbReference type="EMBL" id="CP108318">
    <property type="protein sequence ID" value="WTW65745.1"/>
    <property type="molecule type" value="Genomic_DNA"/>
</dbReference>
<sequence length="215" mass="23469">MPSSTGPATEPPADHRRGPRRRGEELEGAILLATLDELTEVGYAALTMERVAARARTGKAAVYRRWSSRAQLVVDACRLGKISEVGLPDTGELRTDVLALLRQMSAKMDSPLGDIMRGLLGEMTRDPELAALIRERVHTVGPSTILVILERAVERGEVEPWVLTSRRASVATDLLRNQFLMFGAPVADEVLTEIVDDVYLPLVLSPAPKPPNKAD</sequence>
<feature type="region of interest" description="Disordered" evidence="5">
    <location>
        <begin position="1"/>
        <end position="23"/>
    </location>
</feature>
<dbReference type="AlphaFoldDB" id="A0AAU2VEM1"/>
<dbReference type="SUPFAM" id="SSF48498">
    <property type="entry name" value="Tetracyclin repressor-like, C-terminal domain"/>
    <property type="match status" value="1"/>
</dbReference>
<organism evidence="7">
    <name type="scientific">Streptomyces sp. NBC_00003</name>
    <dbReference type="NCBI Taxonomy" id="2903608"/>
    <lineage>
        <taxon>Bacteria</taxon>
        <taxon>Bacillati</taxon>
        <taxon>Actinomycetota</taxon>
        <taxon>Actinomycetes</taxon>
        <taxon>Kitasatosporales</taxon>
        <taxon>Streptomycetaceae</taxon>
        <taxon>Streptomyces</taxon>
    </lineage>
</organism>
<evidence type="ECO:0000256" key="3">
    <source>
        <dbReference type="ARBA" id="ARBA00023163"/>
    </source>
</evidence>
<proteinExistence type="predicted"/>
<name>A0AAU2VEM1_9ACTN</name>
<dbReference type="Gene3D" id="1.10.10.60">
    <property type="entry name" value="Homeodomain-like"/>
    <property type="match status" value="1"/>
</dbReference>
<dbReference type="GO" id="GO:0000976">
    <property type="term" value="F:transcription cis-regulatory region binding"/>
    <property type="evidence" value="ECO:0007669"/>
    <property type="project" value="TreeGrafter"/>
</dbReference>
<keyword evidence="1" id="KW-0805">Transcription regulation</keyword>
<accession>A0AAU2VEM1</accession>
<dbReference type="InterPro" id="IPR011075">
    <property type="entry name" value="TetR_C"/>
</dbReference>